<proteinExistence type="predicted"/>
<dbReference type="GO" id="GO:0006950">
    <property type="term" value="P:response to stress"/>
    <property type="evidence" value="ECO:0007669"/>
    <property type="project" value="TreeGrafter"/>
</dbReference>
<dbReference type="InterPro" id="IPR039422">
    <property type="entry name" value="MarR/SlyA-like"/>
</dbReference>
<dbReference type="Proteomes" id="UP000031521">
    <property type="component" value="Chromosome"/>
</dbReference>
<accession>A0A0B5E098</accession>
<gene>
    <name evidence="2" type="ORF">P73_2115</name>
</gene>
<dbReference type="Pfam" id="PF12802">
    <property type="entry name" value="MarR_2"/>
    <property type="match status" value="1"/>
</dbReference>
<dbReference type="InterPro" id="IPR000835">
    <property type="entry name" value="HTH_MarR-typ"/>
</dbReference>
<dbReference type="RefSeq" id="WP_245629265.1">
    <property type="nucleotide sequence ID" value="NZ_CP004393.1"/>
</dbReference>
<name>A0A0B5E098_9RHOB</name>
<dbReference type="PANTHER" id="PTHR33164">
    <property type="entry name" value="TRANSCRIPTIONAL REGULATOR, MARR FAMILY"/>
    <property type="match status" value="1"/>
</dbReference>
<dbReference type="AlphaFoldDB" id="A0A0B5E098"/>
<keyword evidence="3" id="KW-1185">Reference proteome</keyword>
<protein>
    <submittedName>
        <fullName evidence="2">MarR family transcriptional regulator</fullName>
    </submittedName>
</protein>
<evidence type="ECO:0000313" key="2">
    <source>
        <dbReference type="EMBL" id="AJE46830.1"/>
    </source>
</evidence>
<sequence length="159" mass="18366">MTEADTRRSDNPFPADEDPLIGYNRVWFNLLRVQRSLVPRISRILREAGVEDPIWYEILLEIERAGPEGVGMAELESRLYVPQYALSRHTRRMELAGLIHRTPKPGRGRSRILTLTPEGVGKHERIWPLYQAAIHEELMPRLSTAEAYGLARLLIRLYP</sequence>
<dbReference type="PANTHER" id="PTHR33164:SF104">
    <property type="entry name" value="TRANSCRIPTIONAL REGULATORY PROTEIN"/>
    <property type="match status" value="1"/>
</dbReference>
<dbReference type="Gene3D" id="1.10.10.10">
    <property type="entry name" value="Winged helix-like DNA-binding domain superfamily/Winged helix DNA-binding domain"/>
    <property type="match status" value="1"/>
</dbReference>
<reference evidence="2 3" key="1">
    <citation type="journal article" date="2014" name="Int. J. Syst. Evol. Microbiol.">
        <title>Celeribacter indicus sp. nov., a polycyclic aromatic hydrocarbon-degrading bacterium from deep-sea sediment and reclassification of Huaishuia halophila as Celeribacter halophilus comb. nov.</title>
        <authorList>
            <person name="Lai Q."/>
            <person name="Cao J."/>
            <person name="Yuan J."/>
            <person name="Li F."/>
            <person name="Shao Z."/>
        </authorList>
    </citation>
    <scope>NUCLEOTIDE SEQUENCE [LARGE SCALE GENOMIC DNA]</scope>
    <source>
        <strain evidence="2">P73</strain>
    </source>
</reference>
<evidence type="ECO:0000313" key="3">
    <source>
        <dbReference type="Proteomes" id="UP000031521"/>
    </source>
</evidence>
<dbReference type="HOGENOM" id="CLU_083287_2_5_5"/>
<dbReference type="InterPro" id="IPR036390">
    <property type="entry name" value="WH_DNA-bd_sf"/>
</dbReference>
<organism evidence="2 3">
    <name type="scientific">Celeribacter indicus</name>
    <dbReference type="NCBI Taxonomy" id="1208324"/>
    <lineage>
        <taxon>Bacteria</taxon>
        <taxon>Pseudomonadati</taxon>
        <taxon>Pseudomonadota</taxon>
        <taxon>Alphaproteobacteria</taxon>
        <taxon>Rhodobacterales</taxon>
        <taxon>Roseobacteraceae</taxon>
        <taxon>Celeribacter</taxon>
    </lineage>
</organism>
<feature type="domain" description="HTH marR-type" evidence="1">
    <location>
        <begin position="23"/>
        <end position="159"/>
    </location>
</feature>
<dbReference type="SUPFAM" id="SSF46785">
    <property type="entry name" value="Winged helix' DNA-binding domain"/>
    <property type="match status" value="1"/>
</dbReference>
<dbReference type="InterPro" id="IPR036388">
    <property type="entry name" value="WH-like_DNA-bd_sf"/>
</dbReference>
<dbReference type="KEGG" id="cid:P73_2115"/>
<dbReference type="STRING" id="1208324.P73_2115"/>
<dbReference type="GO" id="GO:0003700">
    <property type="term" value="F:DNA-binding transcription factor activity"/>
    <property type="evidence" value="ECO:0007669"/>
    <property type="project" value="InterPro"/>
</dbReference>
<dbReference type="EMBL" id="CP004393">
    <property type="protein sequence ID" value="AJE46830.1"/>
    <property type="molecule type" value="Genomic_DNA"/>
</dbReference>
<dbReference type="SMART" id="SM00347">
    <property type="entry name" value="HTH_MARR"/>
    <property type="match status" value="1"/>
</dbReference>
<dbReference type="PROSITE" id="PS50995">
    <property type="entry name" value="HTH_MARR_2"/>
    <property type="match status" value="1"/>
</dbReference>
<evidence type="ECO:0000259" key="1">
    <source>
        <dbReference type="PROSITE" id="PS50995"/>
    </source>
</evidence>